<proteinExistence type="predicted"/>
<dbReference type="RefSeq" id="WP_324277272.1">
    <property type="nucleotide sequence ID" value="NZ_CP141261.1"/>
</dbReference>
<sequence>MTVVGLGLFVTGVGPRPAGAIWASVYDLGLYNVVYAGAALVCLLAARRPGPDRLAWVSLTIAILLGVVGNLVYTLVVARLDEEPFPRSPTSSTSATTCRCTSP</sequence>
<evidence type="ECO:0000256" key="2">
    <source>
        <dbReference type="SAM" id="Phobius"/>
    </source>
</evidence>
<organism evidence="3 4">
    <name type="scientific">Blastococcus brunescens</name>
    <dbReference type="NCBI Taxonomy" id="1564165"/>
    <lineage>
        <taxon>Bacteria</taxon>
        <taxon>Bacillati</taxon>
        <taxon>Actinomycetota</taxon>
        <taxon>Actinomycetes</taxon>
        <taxon>Geodermatophilales</taxon>
        <taxon>Geodermatophilaceae</taxon>
        <taxon>Blastococcus</taxon>
    </lineage>
</organism>
<feature type="region of interest" description="Disordered" evidence="1">
    <location>
        <begin position="84"/>
        <end position="103"/>
    </location>
</feature>
<accession>A0ABZ1B564</accession>
<keyword evidence="2" id="KW-0812">Transmembrane</keyword>
<dbReference type="Proteomes" id="UP001324287">
    <property type="component" value="Chromosome"/>
</dbReference>
<reference evidence="3 4" key="1">
    <citation type="submission" date="2023-12" db="EMBL/GenBank/DDBJ databases">
        <title>Blastococcus brunescens sp. nov., an actonobacterium isolated from sandstone collected in sahara desert.</title>
        <authorList>
            <person name="Gtari M."/>
            <person name="Ghodhbane F."/>
        </authorList>
    </citation>
    <scope>NUCLEOTIDE SEQUENCE [LARGE SCALE GENOMIC DNA]</scope>
    <source>
        <strain evidence="3 4">BMG 8361</strain>
    </source>
</reference>
<keyword evidence="4" id="KW-1185">Reference proteome</keyword>
<keyword evidence="2" id="KW-1133">Transmembrane helix</keyword>
<name>A0ABZ1B564_9ACTN</name>
<keyword evidence="2" id="KW-0472">Membrane</keyword>
<protein>
    <recommendedName>
        <fullName evidence="5">Integral membrane protein</fullName>
    </recommendedName>
</protein>
<evidence type="ECO:0000313" key="4">
    <source>
        <dbReference type="Proteomes" id="UP001324287"/>
    </source>
</evidence>
<feature type="transmembrane region" description="Helical" evidence="2">
    <location>
        <begin position="54"/>
        <end position="76"/>
    </location>
</feature>
<feature type="compositionally biased region" description="Low complexity" evidence="1">
    <location>
        <begin position="88"/>
        <end position="103"/>
    </location>
</feature>
<evidence type="ECO:0000313" key="3">
    <source>
        <dbReference type="EMBL" id="WRL65955.1"/>
    </source>
</evidence>
<evidence type="ECO:0000256" key="1">
    <source>
        <dbReference type="SAM" id="MobiDB-lite"/>
    </source>
</evidence>
<feature type="transmembrane region" description="Helical" evidence="2">
    <location>
        <begin position="30"/>
        <end position="47"/>
    </location>
</feature>
<evidence type="ECO:0008006" key="5">
    <source>
        <dbReference type="Google" id="ProtNLM"/>
    </source>
</evidence>
<dbReference type="EMBL" id="CP141261">
    <property type="protein sequence ID" value="WRL65955.1"/>
    <property type="molecule type" value="Genomic_DNA"/>
</dbReference>
<gene>
    <name evidence="3" type="ORF">U6N30_10590</name>
</gene>